<comment type="caution">
    <text evidence="1">The sequence shown here is derived from an EMBL/GenBank/DDBJ whole genome shotgun (WGS) entry which is preliminary data.</text>
</comment>
<keyword evidence="2" id="KW-1185">Reference proteome</keyword>
<dbReference type="Proteomes" id="UP000051639">
    <property type="component" value="Unassembled WGS sequence"/>
</dbReference>
<dbReference type="PATRIC" id="fig|148604.4.peg.1935"/>
<evidence type="ECO:0000313" key="1">
    <source>
        <dbReference type="EMBL" id="KRN45009.1"/>
    </source>
</evidence>
<dbReference type="AlphaFoldDB" id="A0A0R2GW38"/>
<accession>A0A0R2GW38</accession>
<protein>
    <submittedName>
        <fullName evidence="1">Uncharacterized protein</fullName>
    </submittedName>
</protein>
<evidence type="ECO:0000313" key="2">
    <source>
        <dbReference type="Proteomes" id="UP000051639"/>
    </source>
</evidence>
<gene>
    <name evidence="1" type="ORF">IV41_GL001878</name>
</gene>
<dbReference type="EMBL" id="JQBA01000007">
    <property type="protein sequence ID" value="KRN45009.1"/>
    <property type="molecule type" value="Genomic_DNA"/>
</dbReference>
<name>A0A0R2GW38_9LACO</name>
<proteinExistence type="predicted"/>
<organism evidence="1 2">
    <name type="scientific">Limosilactobacillus ingluviei</name>
    <dbReference type="NCBI Taxonomy" id="148604"/>
    <lineage>
        <taxon>Bacteria</taxon>
        <taxon>Bacillati</taxon>
        <taxon>Bacillota</taxon>
        <taxon>Bacilli</taxon>
        <taxon>Lactobacillales</taxon>
        <taxon>Lactobacillaceae</taxon>
        <taxon>Limosilactobacillus</taxon>
    </lineage>
</organism>
<reference evidence="1 2" key="1">
    <citation type="journal article" date="2015" name="Genome Announc.">
        <title>Expanding the biotechnology potential of lactobacilli through comparative genomics of 213 strains and associated genera.</title>
        <authorList>
            <person name="Sun Z."/>
            <person name="Harris H.M."/>
            <person name="McCann A."/>
            <person name="Guo C."/>
            <person name="Argimon S."/>
            <person name="Zhang W."/>
            <person name="Yang X."/>
            <person name="Jeffery I.B."/>
            <person name="Cooney J.C."/>
            <person name="Kagawa T.F."/>
            <person name="Liu W."/>
            <person name="Song Y."/>
            <person name="Salvetti E."/>
            <person name="Wrobel A."/>
            <person name="Rasinkangas P."/>
            <person name="Parkhill J."/>
            <person name="Rea M.C."/>
            <person name="O'Sullivan O."/>
            <person name="Ritari J."/>
            <person name="Douillard F.P."/>
            <person name="Paul Ross R."/>
            <person name="Yang R."/>
            <person name="Briner A.E."/>
            <person name="Felis G.E."/>
            <person name="de Vos W.M."/>
            <person name="Barrangou R."/>
            <person name="Klaenhammer T.R."/>
            <person name="Caufield P.W."/>
            <person name="Cui Y."/>
            <person name="Zhang H."/>
            <person name="O'Toole P.W."/>
        </authorList>
    </citation>
    <scope>NUCLEOTIDE SEQUENCE [LARGE SCALE GENOMIC DNA]</scope>
    <source>
        <strain evidence="1 2">DSM 14792</strain>
    </source>
</reference>
<sequence>MASENSRPRFSSLLNESFNFDRRAELRKRFTKPTNYVTLLALVDLQNQLI</sequence>